<dbReference type="AlphaFoldDB" id="A0A0C2WUQ1"/>
<organism evidence="1 2">
    <name type="scientific">Serendipita vermifera MAFF 305830</name>
    <dbReference type="NCBI Taxonomy" id="933852"/>
    <lineage>
        <taxon>Eukaryota</taxon>
        <taxon>Fungi</taxon>
        <taxon>Dikarya</taxon>
        <taxon>Basidiomycota</taxon>
        <taxon>Agaricomycotina</taxon>
        <taxon>Agaricomycetes</taxon>
        <taxon>Sebacinales</taxon>
        <taxon>Serendipitaceae</taxon>
        <taxon>Serendipita</taxon>
    </lineage>
</organism>
<dbReference type="EMBL" id="KN824393">
    <property type="protein sequence ID" value="KIM21107.1"/>
    <property type="molecule type" value="Genomic_DNA"/>
</dbReference>
<reference evidence="2" key="2">
    <citation type="submission" date="2015-01" db="EMBL/GenBank/DDBJ databases">
        <title>Evolutionary Origins and Diversification of the Mycorrhizal Mutualists.</title>
        <authorList>
            <consortium name="DOE Joint Genome Institute"/>
            <consortium name="Mycorrhizal Genomics Consortium"/>
            <person name="Kohler A."/>
            <person name="Kuo A."/>
            <person name="Nagy L.G."/>
            <person name="Floudas D."/>
            <person name="Copeland A."/>
            <person name="Barry K.W."/>
            <person name="Cichocki N."/>
            <person name="Veneault-Fourrey C."/>
            <person name="LaButti K."/>
            <person name="Lindquist E.A."/>
            <person name="Lipzen A."/>
            <person name="Lundell T."/>
            <person name="Morin E."/>
            <person name="Murat C."/>
            <person name="Riley R."/>
            <person name="Ohm R."/>
            <person name="Sun H."/>
            <person name="Tunlid A."/>
            <person name="Henrissat B."/>
            <person name="Grigoriev I.V."/>
            <person name="Hibbett D.S."/>
            <person name="Martin F."/>
        </authorList>
    </citation>
    <scope>NUCLEOTIDE SEQUENCE [LARGE SCALE GENOMIC DNA]</scope>
    <source>
        <strain evidence="2">MAFF 305830</strain>
    </source>
</reference>
<gene>
    <name evidence="1" type="ORF">M408DRAFT_111326</name>
</gene>
<name>A0A0C2WUQ1_SERVB</name>
<reference evidence="1 2" key="1">
    <citation type="submission" date="2014-04" db="EMBL/GenBank/DDBJ databases">
        <authorList>
            <consortium name="DOE Joint Genome Institute"/>
            <person name="Kuo A."/>
            <person name="Zuccaro A."/>
            <person name="Kohler A."/>
            <person name="Nagy L.G."/>
            <person name="Floudas D."/>
            <person name="Copeland A."/>
            <person name="Barry K.W."/>
            <person name="Cichocki N."/>
            <person name="Veneault-Fourrey C."/>
            <person name="LaButti K."/>
            <person name="Lindquist E.A."/>
            <person name="Lipzen A."/>
            <person name="Lundell T."/>
            <person name="Morin E."/>
            <person name="Murat C."/>
            <person name="Sun H."/>
            <person name="Tunlid A."/>
            <person name="Henrissat B."/>
            <person name="Grigoriev I.V."/>
            <person name="Hibbett D.S."/>
            <person name="Martin F."/>
            <person name="Nordberg H.P."/>
            <person name="Cantor M.N."/>
            <person name="Hua S.X."/>
        </authorList>
    </citation>
    <scope>NUCLEOTIDE SEQUENCE [LARGE SCALE GENOMIC DNA]</scope>
    <source>
        <strain evidence="1 2">MAFF 305830</strain>
    </source>
</reference>
<evidence type="ECO:0000313" key="2">
    <source>
        <dbReference type="Proteomes" id="UP000054097"/>
    </source>
</evidence>
<proteinExistence type="predicted"/>
<accession>A0A0C2WUQ1</accession>
<protein>
    <submittedName>
        <fullName evidence="1">Uncharacterized protein</fullName>
    </submittedName>
</protein>
<keyword evidence="2" id="KW-1185">Reference proteome</keyword>
<sequence>MKEAGMAWHGRHSKRIWFLKRPPSGRACVRRWRAKVRMERKRDKQKKERMTEIRFDNTSSFGRQWFVKRLPPPLHNASWLEDSRYRVGGGRRRERR</sequence>
<dbReference type="HOGENOM" id="CLU_2361042_0_0_1"/>
<dbReference type="Proteomes" id="UP000054097">
    <property type="component" value="Unassembled WGS sequence"/>
</dbReference>
<evidence type="ECO:0000313" key="1">
    <source>
        <dbReference type="EMBL" id="KIM21107.1"/>
    </source>
</evidence>